<organism evidence="9 10">
    <name type="scientific">Phenylobacterium koreense</name>
    <dbReference type="NCBI Taxonomy" id="266125"/>
    <lineage>
        <taxon>Bacteria</taxon>
        <taxon>Pseudomonadati</taxon>
        <taxon>Pseudomonadota</taxon>
        <taxon>Alphaproteobacteria</taxon>
        <taxon>Caulobacterales</taxon>
        <taxon>Caulobacteraceae</taxon>
        <taxon>Phenylobacterium</taxon>
    </lineage>
</organism>
<evidence type="ECO:0000256" key="6">
    <source>
        <dbReference type="ARBA" id="ARBA00022801"/>
    </source>
</evidence>
<dbReference type="CDD" id="cd04277">
    <property type="entry name" value="ZnMc_serralysin_like"/>
    <property type="match status" value="1"/>
</dbReference>
<evidence type="ECO:0000256" key="7">
    <source>
        <dbReference type="ARBA" id="ARBA00022833"/>
    </source>
</evidence>
<dbReference type="RefSeq" id="WP_331929097.1">
    <property type="nucleotide sequence ID" value="NZ_JBEPLU010000003.1"/>
</dbReference>
<dbReference type="Gene3D" id="2.150.10.10">
    <property type="entry name" value="Serralysin-like metalloprotease, C-terminal"/>
    <property type="match status" value="2"/>
</dbReference>
<evidence type="ECO:0000256" key="3">
    <source>
        <dbReference type="ARBA" id="ARBA00022670"/>
    </source>
</evidence>
<evidence type="ECO:0000313" key="10">
    <source>
        <dbReference type="Proteomes" id="UP001549110"/>
    </source>
</evidence>
<keyword evidence="7" id="KW-0862">Zinc</keyword>
<keyword evidence="4" id="KW-0479">Metal-binding</keyword>
<evidence type="ECO:0000256" key="1">
    <source>
        <dbReference type="ARBA" id="ARBA00004613"/>
    </source>
</evidence>
<reference evidence="9 10" key="1">
    <citation type="submission" date="2024-06" db="EMBL/GenBank/DDBJ databases">
        <title>Genomic Encyclopedia of Type Strains, Phase IV (KMG-IV): sequencing the most valuable type-strain genomes for metagenomic binning, comparative biology and taxonomic classification.</title>
        <authorList>
            <person name="Goeker M."/>
        </authorList>
    </citation>
    <scope>NUCLEOTIDE SEQUENCE [LARGE SCALE GENOMIC DNA]</scope>
    <source>
        <strain evidence="9 10">DSM 17809</strain>
    </source>
</reference>
<dbReference type="InterPro" id="IPR034033">
    <property type="entry name" value="Serralysin-like"/>
</dbReference>
<accession>A0ABV2EPE5</accession>
<keyword evidence="6" id="KW-0378">Hydrolase</keyword>
<evidence type="ECO:0000256" key="5">
    <source>
        <dbReference type="ARBA" id="ARBA00022737"/>
    </source>
</evidence>
<feature type="domain" description="Peptidase metallopeptidase" evidence="8">
    <location>
        <begin position="79"/>
        <end position="244"/>
    </location>
</feature>
<dbReference type="EMBL" id="JBEPLU010000003">
    <property type="protein sequence ID" value="MET3528441.1"/>
    <property type="molecule type" value="Genomic_DNA"/>
</dbReference>
<comment type="caution">
    <text evidence="9">The sequence shown here is derived from an EMBL/GenBank/DDBJ whole genome shotgun (WGS) entry which is preliminary data.</text>
</comment>
<keyword evidence="5" id="KW-0677">Repeat</keyword>
<dbReference type="Pfam" id="PF00413">
    <property type="entry name" value="Peptidase_M10"/>
    <property type="match status" value="1"/>
</dbReference>
<dbReference type="InterPro" id="IPR013858">
    <property type="entry name" value="Peptidase_M10B_C"/>
</dbReference>
<dbReference type="SUPFAM" id="SSF51120">
    <property type="entry name" value="beta-Roll"/>
    <property type="match status" value="1"/>
</dbReference>
<protein>
    <recommendedName>
        <fullName evidence="8">Peptidase metallopeptidase domain-containing protein</fullName>
    </recommendedName>
</protein>
<dbReference type="InterPro" id="IPR011049">
    <property type="entry name" value="Serralysin-like_metalloprot_C"/>
</dbReference>
<sequence length="508" mass="54687">MTKEVTPREAITLESGLPADPEIRYDASADPLAGGELRDLPIWTPEQIAEHLNRTGFEWSEKALSDGNLTYGFYDGPTTTGIYNNPHEAAETYGYAPMSEAQQEATREALAYWDDLIPIGFEERATGHGNWDISYATTTTGPAQAWAYLPHDKFYGAKYQHIEGDVWINPGPVSDIQLEDGFYGMQTLVHETGHALGLSHPGDYNASDDIELSYALADYYQDSRQYTVMSYWDSYETGARHIDWGLMRYVYSTTPLVHDVAAIQGLYGVDTTTRTGDTTYGFNWTDDLADRTAFQLGPNQLAPVFTIWDAGGVDTLDLSGYSTPSYIDLNPGSFSSAGGVEQFLSLEEINANNAAAGLPARSEQLYEVYNNGVEGINGGLSWREIVGATDPLMHDNISIAYGAVIENAIGGSGDDTIVGNDADNQLTGGEGADHLVFAADAGNDTVTDFAAGDIIDLSGIAGLASFADVQPLLSEDENSDAVLTLGSGKVVLTGVAVADLTAEDFLFA</sequence>
<keyword evidence="10" id="KW-1185">Reference proteome</keyword>
<evidence type="ECO:0000256" key="4">
    <source>
        <dbReference type="ARBA" id="ARBA00022723"/>
    </source>
</evidence>
<dbReference type="InterPro" id="IPR006026">
    <property type="entry name" value="Peptidase_Metallo"/>
</dbReference>
<keyword evidence="2" id="KW-0964">Secreted</keyword>
<proteinExistence type="predicted"/>
<keyword evidence="3" id="KW-0645">Protease</keyword>
<name>A0ABV2EPE5_9CAUL</name>
<dbReference type="Proteomes" id="UP001549110">
    <property type="component" value="Unassembled WGS sequence"/>
</dbReference>
<dbReference type="Pfam" id="PF08548">
    <property type="entry name" value="Peptidase_M10_C"/>
    <property type="match status" value="2"/>
</dbReference>
<evidence type="ECO:0000259" key="8">
    <source>
        <dbReference type="SMART" id="SM00235"/>
    </source>
</evidence>
<dbReference type="InterPro" id="IPR024079">
    <property type="entry name" value="MetalloPept_cat_dom_sf"/>
</dbReference>
<dbReference type="Gene3D" id="3.40.390.10">
    <property type="entry name" value="Collagenase (Catalytic Domain)"/>
    <property type="match status" value="1"/>
</dbReference>
<dbReference type="SUPFAM" id="SSF55486">
    <property type="entry name" value="Metalloproteases ('zincins'), catalytic domain"/>
    <property type="match status" value="1"/>
</dbReference>
<gene>
    <name evidence="9" type="ORF">ABID41_003580</name>
</gene>
<evidence type="ECO:0000313" key="9">
    <source>
        <dbReference type="EMBL" id="MET3528441.1"/>
    </source>
</evidence>
<dbReference type="InterPro" id="IPR001818">
    <property type="entry name" value="Pept_M10_metallopeptidase"/>
</dbReference>
<evidence type="ECO:0000256" key="2">
    <source>
        <dbReference type="ARBA" id="ARBA00022525"/>
    </source>
</evidence>
<dbReference type="SMART" id="SM00235">
    <property type="entry name" value="ZnMc"/>
    <property type="match status" value="1"/>
</dbReference>
<comment type="subcellular location">
    <subcellularLocation>
        <location evidence="1">Secreted</location>
    </subcellularLocation>
</comment>